<dbReference type="Pfam" id="PF13193">
    <property type="entry name" value="AMP-binding_C"/>
    <property type="match status" value="1"/>
</dbReference>
<dbReference type="PATRIC" id="fig|1423726.3.peg.1328"/>
<evidence type="ECO:0000256" key="2">
    <source>
        <dbReference type="ARBA" id="ARBA00022598"/>
    </source>
</evidence>
<dbReference type="AlphaFoldDB" id="A0A0R1GH63"/>
<evidence type="ECO:0000313" key="6">
    <source>
        <dbReference type="Proteomes" id="UP000051461"/>
    </source>
</evidence>
<dbReference type="InterPro" id="IPR045851">
    <property type="entry name" value="AMP-bd_C_sf"/>
</dbReference>
<reference evidence="5 6" key="1">
    <citation type="journal article" date="2015" name="Genome Announc.">
        <title>Expanding the biotechnology potential of lactobacilli through comparative genomics of 213 strains and associated genera.</title>
        <authorList>
            <person name="Sun Z."/>
            <person name="Harris H.M."/>
            <person name="McCann A."/>
            <person name="Guo C."/>
            <person name="Argimon S."/>
            <person name="Zhang W."/>
            <person name="Yang X."/>
            <person name="Jeffery I.B."/>
            <person name="Cooney J.C."/>
            <person name="Kagawa T.F."/>
            <person name="Liu W."/>
            <person name="Song Y."/>
            <person name="Salvetti E."/>
            <person name="Wrobel A."/>
            <person name="Rasinkangas P."/>
            <person name="Parkhill J."/>
            <person name="Rea M.C."/>
            <person name="O'Sullivan O."/>
            <person name="Ritari J."/>
            <person name="Douillard F.P."/>
            <person name="Paul Ross R."/>
            <person name="Yang R."/>
            <person name="Briner A.E."/>
            <person name="Felis G.E."/>
            <person name="de Vos W.M."/>
            <person name="Barrangou R."/>
            <person name="Klaenhammer T.R."/>
            <person name="Caufield P.W."/>
            <person name="Cui Y."/>
            <person name="Zhang H."/>
            <person name="O'Toole P.W."/>
        </authorList>
    </citation>
    <scope>NUCLEOTIDE SEQUENCE [LARGE SCALE GENOMIC DNA]</scope>
    <source>
        <strain evidence="5 6">DSM 20003</strain>
    </source>
</reference>
<sequence>MTKLLEKLNQQLVNHVTTPIMKDEARQRWFTGGEFQKDMATVRQALLAMHVRKGDQILVSWDNSAVYPVLMQAIWELGAVAHPISETTPAAQLLSEWQEFHYPVVIVKPELVTAFASVTDLVQHQAALETAPVLPILGDQSQLATVQQTIQEDDLALILNTSGTTGKPKRVGLSHRLLLNGSEHDIVSHRMTAADTAMIVMPMFHINAQVMSVLSTRLSGGKLLITKKFSASHFWQQVKANHVTWVSVVPTIITILLLNEAANQAYTPDIKLRFVRCSSFALPEDKLREFESRFHTQILEGYGMTETASQCTINPFEAPKIGSAGKAFGTELALLIDDHFTKAPHQVGEIAVRGDHVIAHYLDVANDSFKDGWFLTGDLGYLDEEGYLFVKGRRKEMISRGGEKVAPAAVENCLNELDFVAGVAVIGLPDDLYGEAVTAVIMSRTPGQHEAEQRAAVLAYAEQHLARYQRPTDVRFVTEFPRNPTGKVLRPKLREQLLAVTVGEQ</sequence>
<comment type="caution">
    <text evidence="5">The sequence shown here is derived from an EMBL/GenBank/DDBJ whole genome shotgun (WGS) entry which is preliminary data.</text>
</comment>
<dbReference type="Gene3D" id="3.30.300.30">
    <property type="match status" value="1"/>
</dbReference>
<dbReference type="GO" id="GO:0006631">
    <property type="term" value="P:fatty acid metabolic process"/>
    <property type="evidence" value="ECO:0007669"/>
    <property type="project" value="TreeGrafter"/>
</dbReference>
<dbReference type="Proteomes" id="UP000051461">
    <property type="component" value="Unassembled WGS sequence"/>
</dbReference>
<dbReference type="PROSITE" id="PS00455">
    <property type="entry name" value="AMP_BINDING"/>
    <property type="match status" value="1"/>
</dbReference>
<dbReference type="RefSeq" id="WP_057905445.1">
    <property type="nucleotide sequence ID" value="NZ_AZDA01000117.1"/>
</dbReference>
<evidence type="ECO:0000313" key="5">
    <source>
        <dbReference type="EMBL" id="KRK33352.1"/>
    </source>
</evidence>
<keyword evidence="2" id="KW-0436">Ligase</keyword>
<feature type="domain" description="AMP-dependent synthetase/ligase" evidence="3">
    <location>
        <begin position="17"/>
        <end position="362"/>
    </location>
</feature>
<dbReference type="PANTHER" id="PTHR43201:SF5">
    <property type="entry name" value="MEDIUM-CHAIN ACYL-COA LIGASE ACSF2, MITOCHONDRIAL"/>
    <property type="match status" value="1"/>
</dbReference>
<comment type="similarity">
    <text evidence="1">Belongs to the ATP-dependent AMP-binding enzyme family.</text>
</comment>
<dbReference type="Pfam" id="PF00501">
    <property type="entry name" value="AMP-binding"/>
    <property type="match status" value="1"/>
</dbReference>
<feature type="domain" description="AMP-binding enzyme C-terminal" evidence="4">
    <location>
        <begin position="410"/>
        <end position="487"/>
    </location>
</feature>
<dbReference type="Gene3D" id="3.40.50.12780">
    <property type="entry name" value="N-terminal domain of ligase-like"/>
    <property type="match status" value="1"/>
</dbReference>
<evidence type="ECO:0000259" key="4">
    <source>
        <dbReference type="Pfam" id="PF13193"/>
    </source>
</evidence>
<dbReference type="EMBL" id="AZDA01000117">
    <property type="protein sequence ID" value="KRK33352.1"/>
    <property type="molecule type" value="Genomic_DNA"/>
</dbReference>
<dbReference type="InterPro" id="IPR020845">
    <property type="entry name" value="AMP-binding_CS"/>
</dbReference>
<dbReference type="SUPFAM" id="SSF56801">
    <property type="entry name" value="Acetyl-CoA synthetase-like"/>
    <property type="match status" value="1"/>
</dbReference>
<accession>A0A0R1GH63</accession>
<proteinExistence type="inferred from homology"/>
<dbReference type="STRING" id="1423726.FC07_GL001281"/>
<dbReference type="InterPro" id="IPR000873">
    <property type="entry name" value="AMP-dep_synth/lig_dom"/>
</dbReference>
<keyword evidence="6" id="KW-1185">Reference proteome</keyword>
<evidence type="ECO:0000259" key="3">
    <source>
        <dbReference type="Pfam" id="PF00501"/>
    </source>
</evidence>
<dbReference type="GO" id="GO:0031956">
    <property type="term" value="F:medium-chain fatty acid-CoA ligase activity"/>
    <property type="evidence" value="ECO:0007669"/>
    <property type="project" value="TreeGrafter"/>
</dbReference>
<gene>
    <name evidence="5" type="ORF">FC07_GL001281</name>
</gene>
<name>A0A0R1GH63_9LACO</name>
<dbReference type="OrthoDB" id="9762242at2"/>
<dbReference type="PANTHER" id="PTHR43201">
    <property type="entry name" value="ACYL-COA SYNTHETASE"/>
    <property type="match status" value="1"/>
</dbReference>
<protein>
    <submittedName>
        <fullName evidence="5">Acyl-CoA synthetase family protein</fullName>
    </submittedName>
</protein>
<dbReference type="InterPro" id="IPR042099">
    <property type="entry name" value="ANL_N_sf"/>
</dbReference>
<organism evidence="5 6">
    <name type="scientific">Loigolactobacillus bifermentans DSM 20003</name>
    <dbReference type="NCBI Taxonomy" id="1423726"/>
    <lineage>
        <taxon>Bacteria</taxon>
        <taxon>Bacillati</taxon>
        <taxon>Bacillota</taxon>
        <taxon>Bacilli</taxon>
        <taxon>Lactobacillales</taxon>
        <taxon>Lactobacillaceae</taxon>
        <taxon>Loigolactobacillus</taxon>
    </lineage>
</organism>
<dbReference type="InterPro" id="IPR025110">
    <property type="entry name" value="AMP-bd_C"/>
</dbReference>
<evidence type="ECO:0000256" key="1">
    <source>
        <dbReference type="ARBA" id="ARBA00006432"/>
    </source>
</evidence>